<dbReference type="OrthoDB" id="1420424at2"/>
<dbReference type="Proteomes" id="UP000321954">
    <property type="component" value="Chromosome"/>
</dbReference>
<gene>
    <name evidence="2" type="ORF">FK178_08710</name>
</gene>
<sequence length="458" mass="51259">MKNFRHKTLLVMLVLAGATSFGQTKKPDQNFKTSKDVKIVVDARHTNVTFEIWDKNEVQIEAFLDPGVKGEEAKKLMEAWKFDASGTSSEVRINSGGGTLKVPEMDMSSLNESLSHLQNLIAPIMSEMVAPMVENIAKNPPLPPDFAAKMGNLNFDYEAYQKDGDKYIKKWEKKIEENFGKDFEKSMEKWAEQFEKNAEVWEKNLEKKMEVNGEEFEKSMEKWAESFGAQMEKWGENFAKEMEGLEKMEKGKETRTGTKANRNIKVKMPAGARLQLDVRHGAVKLGNKATNLKANLSHSSLTGNIIDGKDTDVKVSYSPVTIEQWNYGILNAGYAQKIAINKAQSIKLVSNSSDVNISEIGETGILTGTFGALKIGKLNPEFKNLDITVKNSDLQLSLPQTALNFNYNGTQSNIEYPKASTIKSSISYDNEMLNGFYRAANANRNISINSTFSKIIIK</sequence>
<dbReference type="EMBL" id="CP042476">
    <property type="protein sequence ID" value="QED37798.1"/>
    <property type="molecule type" value="Genomic_DNA"/>
</dbReference>
<keyword evidence="1" id="KW-0732">Signal</keyword>
<proteinExistence type="predicted"/>
<evidence type="ECO:0008006" key="4">
    <source>
        <dbReference type="Google" id="ProtNLM"/>
    </source>
</evidence>
<evidence type="ECO:0000313" key="3">
    <source>
        <dbReference type="Proteomes" id="UP000321954"/>
    </source>
</evidence>
<protein>
    <recommendedName>
        <fullName evidence="4">Adhesin domain-containing protein</fullName>
    </recommendedName>
</protein>
<keyword evidence="3" id="KW-1185">Reference proteome</keyword>
<reference evidence="2 3" key="1">
    <citation type="submission" date="2019-08" db="EMBL/GenBank/DDBJ databases">
        <title>Antarcticibacterium arcticum sp. nov., a bacterium isolated from marine sediment of the Canadian Beaufort Sea.</title>
        <authorList>
            <person name="Lee Y.M."/>
            <person name="Baek K."/>
            <person name="Lee D.-H."/>
            <person name="Shin S.C."/>
            <person name="Jin Y.K."/>
            <person name="Park Y."/>
        </authorList>
    </citation>
    <scope>NUCLEOTIDE SEQUENCE [LARGE SCALE GENOMIC DNA]</scope>
    <source>
        <strain evidence="2 3">PAMC 28998</strain>
    </source>
</reference>
<dbReference type="RefSeq" id="WP_146833626.1">
    <property type="nucleotide sequence ID" value="NZ_CP042476.1"/>
</dbReference>
<organism evidence="2 3">
    <name type="scientific">Antarcticibacterium arcticum</name>
    <dbReference type="NCBI Taxonomy" id="2585771"/>
    <lineage>
        <taxon>Bacteria</taxon>
        <taxon>Pseudomonadati</taxon>
        <taxon>Bacteroidota</taxon>
        <taxon>Flavobacteriia</taxon>
        <taxon>Flavobacteriales</taxon>
        <taxon>Flavobacteriaceae</taxon>
        <taxon>Antarcticibacterium</taxon>
    </lineage>
</organism>
<evidence type="ECO:0000313" key="2">
    <source>
        <dbReference type="EMBL" id="QED37798.1"/>
    </source>
</evidence>
<evidence type="ECO:0000256" key="1">
    <source>
        <dbReference type="SAM" id="SignalP"/>
    </source>
</evidence>
<feature type="chain" id="PRO_5022718707" description="Adhesin domain-containing protein" evidence="1">
    <location>
        <begin position="23"/>
        <end position="458"/>
    </location>
</feature>
<dbReference type="KEGG" id="anp:FK178_08710"/>
<accession>A0A5B8YKR5</accession>
<dbReference type="AlphaFoldDB" id="A0A5B8YKR5"/>
<name>A0A5B8YKR5_9FLAO</name>
<feature type="signal peptide" evidence="1">
    <location>
        <begin position="1"/>
        <end position="22"/>
    </location>
</feature>